<sequence length="106" mass="12601">MYRFYFLSANLALCRRSLDRRRRRSQTQFTSCHRFRRPDGGGSLRVSFCNYCFRRYYSLCVFFCNVAVALFDHSVPLLLLRAAILLPVPLFCAENFRPIFARARHH</sequence>
<evidence type="ECO:0000313" key="1">
    <source>
        <dbReference type="EMBL" id="CAG6502933.1"/>
    </source>
</evidence>
<dbReference type="EMBL" id="HBUE01145988">
    <property type="protein sequence ID" value="CAG6502933.1"/>
    <property type="molecule type" value="Transcribed_RNA"/>
</dbReference>
<name>A0A8D8GDB2_CULPI</name>
<protein>
    <submittedName>
        <fullName evidence="1">(northern house mosquito) hypothetical protein</fullName>
    </submittedName>
</protein>
<organism evidence="1">
    <name type="scientific">Culex pipiens</name>
    <name type="common">House mosquito</name>
    <dbReference type="NCBI Taxonomy" id="7175"/>
    <lineage>
        <taxon>Eukaryota</taxon>
        <taxon>Metazoa</taxon>
        <taxon>Ecdysozoa</taxon>
        <taxon>Arthropoda</taxon>
        <taxon>Hexapoda</taxon>
        <taxon>Insecta</taxon>
        <taxon>Pterygota</taxon>
        <taxon>Neoptera</taxon>
        <taxon>Endopterygota</taxon>
        <taxon>Diptera</taxon>
        <taxon>Nematocera</taxon>
        <taxon>Culicoidea</taxon>
        <taxon>Culicidae</taxon>
        <taxon>Culicinae</taxon>
        <taxon>Culicini</taxon>
        <taxon>Culex</taxon>
        <taxon>Culex</taxon>
    </lineage>
</organism>
<proteinExistence type="predicted"/>
<dbReference type="AlphaFoldDB" id="A0A8D8GDB2"/>
<reference evidence="1" key="1">
    <citation type="submission" date="2021-05" db="EMBL/GenBank/DDBJ databases">
        <authorList>
            <person name="Alioto T."/>
            <person name="Alioto T."/>
            <person name="Gomez Garrido J."/>
        </authorList>
    </citation>
    <scope>NUCLEOTIDE SEQUENCE</scope>
</reference>
<dbReference type="EMBL" id="HBUE01250884">
    <property type="protein sequence ID" value="CAG6554181.1"/>
    <property type="molecule type" value="Transcribed_RNA"/>
</dbReference>
<accession>A0A8D8GDB2</accession>